<dbReference type="Pfam" id="PF08059">
    <property type="entry name" value="SEP"/>
    <property type="match status" value="1"/>
</dbReference>
<dbReference type="InterPro" id="IPR012989">
    <property type="entry name" value="SEP_domain"/>
</dbReference>
<name>A0A1R0H1T1_9FUNG</name>
<comment type="caution">
    <text evidence="4">The sequence shown here is derived from an EMBL/GenBank/DDBJ whole genome shotgun (WGS) entry which is preliminary data.</text>
</comment>
<proteinExistence type="predicted"/>
<dbReference type="GO" id="GO:0000045">
    <property type="term" value="P:autophagosome assembly"/>
    <property type="evidence" value="ECO:0007669"/>
    <property type="project" value="TreeGrafter"/>
</dbReference>
<evidence type="ECO:0000259" key="3">
    <source>
        <dbReference type="PROSITE" id="PS51399"/>
    </source>
</evidence>
<dbReference type="Gene3D" id="3.30.420.210">
    <property type="entry name" value="SEP domain"/>
    <property type="match status" value="1"/>
</dbReference>
<evidence type="ECO:0000313" key="5">
    <source>
        <dbReference type="Proteomes" id="UP000187455"/>
    </source>
</evidence>
<feature type="compositionally biased region" description="Acidic residues" evidence="1">
    <location>
        <begin position="53"/>
        <end position="63"/>
    </location>
</feature>
<dbReference type="InterPro" id="IPR036241">
    <property type="entry name" value="NSFL1C_SEP_dom_sf"/>
</dbReference>
<dbReference type="Pfam" id="PF00789">
    <property type="entry name" value="UBX"/>
    <property type="match status" value="1"/>
</dbReference>
<dbReference type="PROSITE" id="PS50033">
    <property type="entry name" value="UBX"/>
    <property type="match status" value="1"/>
</dbReference>
<dbReference type="STRING" id="133383.A0A1R0H1T1"/>
<dbReference type="PROSITE" id="PS51399">
    <property type="entry name" value="SEP"/>
    <property type="match status" value="1"/>
</dbReference>
<dbReference type="PANTHER" id="PTHR23333">
    <property type="entry name" value="UBX DOMAIN CONTAINING PROTEIN"/>
    <property type="match status" value="1"/>
</dbReference>
<reference evidence="4 5" key="1">
    <citation type="journal article" date="2016" name="Mol. Biol. Evol.">
        <title>Genome-Wide Survey of Gut Fungi (Harpellales) Reveals the First Horizontally Transferred Ubiquitin Gene from a Mosquito Host.</title>
        <authorList>
            <person name="Wang Y."/>
            <person name="White M.M."/>
            <person name="Kvist S."/>
            <person name="Moncalvo J.M."/>
        </authorList>
    </citation>
    <scope>NUCLEOTIDE SEQUENCE [LARGE SCALE GENOMIC DNA]</scope>
    <source>
        <strain evidence="4 5">ALG-7-W6</strain>
    </source>
</reference>
<dbReference type="InterPro" id="IPR029071">
    <property type="entry name" value="Ubiquitin-like_domsf"/>
</dbReference>
<feature type="compositionally biased region" description="Polar residues" evidence="1">
    <location>
        <begin position="65"/>
        <end position="82"/>
    </location>
</feature>
<feature type="region of interest" description="Disordered" evidence="1">
    <location>
        <begin position="43"/>
        <end position="142"/>
    </location>
</feature>
<dbReference type="InterPro" id="IPR054109">
    <property type="entry name" value="UBA_8"/>
</dbReference>
<dbReference type="GO" id="GO:0007030">
    <property type="term" value="P:Golgi organization"/>
    <property type="evidence" value="ECO:0007669"/>
    <property type="project" value="TreeGrafter"/>
</dbReference>
<dbReference type="GO" id="GO:0061025">
    <property type="term" value="P:membrane fusion"/>
    <property type="evidence" value="ECO:0007669"/>
    <property type="project" value="TreeGrafter"/>
</dbReference>
<dbReference type="GO" id="GO:0005634">
    <property type="term" value="C:nucleus"/>
    <property type="evidence" value="ECO:0007669"/>
    <property type="project" value="TreeGrafter"/>
</dbReference>
<dbReference type="OrthoDB" id="25887at2759"/>
<dbReference type="InterPro" id="IPR001012">
    <property type="entry name" value="UBX_dom"/>
</dbReference>
<accession>A0A1R0H1T1</accession>
<dbReference type="AlphaFoldDB" id="A0A1R0H1T1"/>
<keyword evidence="5" id="KW-1185">Reference proteome</keyword>
<dbReference type="SUPFAM" id="SSF102848">
    <property type="entry name" value="NSFL1 (p97 ATPase) cofactor p47, SEP domain"/>
    <property type="match status" value="1"/>
</dbReference>
<sequence>MSGKEEKDRLIEEFLAINPIKKSDAQFFLEASNWDINLALSNSYDNKQIKDDSDSEYEEEINDGEISNSSPLIDAPQSSTQRRSNRLSEAKPKPTTSNLRSGNRIATLNYDSEDSEEKKQDWYTGGEKSGLNVLAPGSEGPDQDDLVQKLLKKAQQFLNFLFLFTFRQLPFDELPGGKRRSERNKGKRLINTIEDSESEDESPELETVTRTLHIWRNGFSIEDGALYSFDEPRSQSILEKLLQGHAPLDILDVKPGQPVEMLVSKKTDQDFVQQKAKLKPFQGKGSRLGNIGPSFVSSPSAEPISQQSSSVDKNPIVVNEDLPTTQVLVNLADGTRLKVKLNLTNTISDLKSMVVALTSNSSNNRDFTLKTTYPVKILTDLNQTIEDAKLSNSVVFQTLI</sequence>
<dbReference type="GO" id="GO:0031468">
    <property type="term" value="P:nuclear membrane reassembly"/>
    <property type="evidence" value="ECO:0007669"/>
    <property type="project" value="TreeGrafter"/>
</dbReference>
<gene>
    <name evidence="4" type="ORF">AYI68_g2771</name>
</gene>
<dbReference type="FunFam" id="3.30.420.210:FF:000002">
    <property type="entry name" value="UBX domain-containing protein 1"/>
    <property type="match status" value="1"/>
</dbReference>
<dbReference type="PANTHER" id="PTHR23333:SF20">
    <property type="entry name" value="NSFL1 COFACTOR P47"/>
    <property type="match status" value="1"/>
</dbReference>
<dbReference type="Pfam" id="PF22566">
    <property type="entry name" value="UBA_8"/>
    <property type="match status" value="1"/>
</dbReference>
<dbReference type="InterPro" id="IPR009060">
    <property type="entry name" value="UBA-like_sf"/>
</dbReference>
<evidence type="ECO:0000259" key="2">
    <source>
        <dbReference type="PROSITE" id="PS50033"/>
    </source>
</evidence>
<dbReference type="CDD" id="cd14348">
    <property type="entry name" value="UBA_p47"/>
    <property type="match status" value="1"/>
</dbReference>
<feature type="domain" description="SEP" evidence="3">
    <location>
        <begin position="207"/>
        <end position="272"/>
    </location>
</feature>
<dbReference type="Proteomes" id="UP000187455">
    <property type="component" value="Unassembled WGS sequence"/>
</dbReference>
<dbReference type="EMBL" id="LSSL01001075">
    <property type="protein sequence ID" value="OLY83097.1"/>
    <property type="molecule type" value="Genomic_DNA"/>
</dbReference>
<dbReference type="SMART" id="SM00553">
    <property type="entry name" value="SEP"/>
    <property type="match status" value="1"/>
</dbReference>
<dbReference type="GO" id="GO:0005829">
    <property type="term" value="C:cytosol"/>
    <property type="evidence" value="ECO:0007669"/>
    <property type="project" value="TreeGrafter"/>
</dbReference>
<dbReference type="SUPFAM" id="SSF46934">
    <property type="entry name" value="UBA-like"/>
    <property type="match status" value="1"/>
</dbReference>
<organism evidence="4 5">
    <name type="scientific">Smittium mucronatum</name>
    <dbReference type="NCBI Taxonomy" id="133383"/>
    <lineage>
        <taxon>Eukaryota</taxon>
        <taxon>Fungi</taxon>
        <taxon>Fungi incertae sedis</taxon>
        <taxon>Zoopagomycota</taxon>
        <taxon>Kickxellomycotina</taxon>
        <taxon>Harpellomycetes</taxon>
        <taxon>Harpellales</taxon>
        <taxon>Legeriomycetaceae</taxon>
        <taxon>Smittium</taxon>
    </lineage>
</organism>
<dbReference type="CDD" id="cd01770">
    <property type="entry name" value="UBX_UBXN2"/>
    <property type="match status" value="1"/>
</dbReference>
<evidence type="ECO:0000313" key="4">
    <source>
        <dbReference type="EMBL" id="OLY83097.1"/>
    </source>
</evidence>
<feature type="domain" description="UBX" evidence="2">
    <location>
        <begin position="320"/>
        <end position="398"/>
    </location>
</feature>
<protein>
    <submittedName>
        <fullName evidence="4">UBX domain-containing protein 3</fullName>
    </submittedName>
</protein>
<dbReference type="Gene3D" id="1.10.8.10">
    <property type="entry name" value="DNA helicase RuvA subunit, C-terminal domain"/>
    <property type="match status" value="1"/>
</dbReference>
<dbReference type="GO" id="GO:0043130">
    <property type="term" value="F:ubiquitin binding"/>
    <property type="evidence" value="ECO:0007669"/>
    <property type="project" value="TreeGrafter"/>
</dbReference>
<evidence type="ECO:0000256" key="1">
    <source>
        <dbReference type="SAM" id="MobiDB-lite"/>
    </source>
</evidence>
<dbReference type="GO" id="GO:0043161">
    <property type="term" value="P:proteasome-mediated ubiquitin-dependent protein catabolic process"/>
    <property type="evidence" value="ECO:0007669"/>
    <property type="project" value="TreeGrafter"/>
</dbReference>
<dbReference type="SUPFAM" id="SSF54236">
    <property type="entry name" value="Ubiquitin-like"/>
    <property type="match status" value="1"/>
</dbReference>
<feature type="compositionally biased region" description="Polar residues" evidence="1">
    <location>
        <begin position="94"/>
        <end position="110"/>
    </location>
</feature>
<dbReference type="Gene3D" id="3.10.20.90">
    <property type="entry name" value="Phosphatidylinositol 3-kinase Catalytic Subunit, Chain A, domain 1"/>
    <property type="match status" value="1"/>
</dbReference>